<gene>
    <name evidence="2" type="ORF">C8N35_11047</name>
</gene>
<feature type="transmembrane region" description="Helical" evidence="1">
    <location>
        <begin position="12"/>
        <end position="32"/>
    </location>
</feature>
<dbReference type="InterPro" id="IPR001969">
    <property type="entry name" value="Aspartic_peptidase_AS"/>
</dbReference>
<evidence type="ECO:0000256" key="1">
    <source>
        <dbReference type="SAM" id="Phobius"/>
    </source>
</evidence>
<keyword evidence="1" id="KW-1133">Transmembrane helix</keyword>
<dbReference type="Proteomes" id="UP000244081">
    <property type="component" value="Unassembled WGS sequence"/>
</dbReference>
<dbReference type="AlphaFoldDB" id="A0A2T5V1G6"/>
<dbReference type="InterPro" id="IPR021109">
    <property type="entry name" value="Peptidase_aspartic_dom_sf"/>
</dbReference>
<dbReference type="EMBL" id="QAYG01000010">
    <property type="protein sequence ID" value="PTW57568.1"/>
    <property type="molecule type" value="Genomic_DNA"/>
</dbReference>
<accession>A0A2T5V1G6</accession>
<dbReference type="InterPro" id="IPR011969">
    <property type="entry name" value="Clan_AA_Asp_peptidase_C"/>
</dbReference>
<keyword evidence="1" id="KW-0472">Membrane</keyword>
<dbReference type="RefSeq" id="WP_107991451.1">
    <property type="nucleotide sequence ID" value="NZ_QAYG01000010.1"/>
</dbReference>
<name>A0A2T5V1G6_9HYPH</name>
<protein>
    <submittedName>
        <fullName evidence="2">Aspartyl protease family protein</fullName>
    </submittedName>
</protein>
<proteinExistence type="predicted"/>
<dbReference type="Pfam" id="PF13975">
    <property type="entry name" value="gag-asp_proteas"/>
    <property type="match status" value="1"/>
</dbReference>
<dbReference type="GO" id="GO:0004190">
    <property type="term" value="F:aspartic-type endopeptidase activity"/>
    <property type="evidence" value="ECO:0007669"/>
    <property type="project" value="InterPro"/>
</dbReference>
<feature type="transmembrane region" description="Helical" evidence="1">
    <location>
        <begin position="48"/>
        <end position="66"/>
    </location>
</feature>
<sequence>MTNRPGRFLRGLALIVLAVIIAGAAIHFLGLWNDSAPAEVDFDRTGPAFVKLALIGLVLAASLIFARPRVGEVLSAMIFWGGLALILVAGYSMRYELETMGRNMLASLVPGMAVERGDGTVALARDRSGHYVLDARVDGAPVRFLVDTGASVVTLTAEDARAAGIDLDKLHFGAVVSTANGRAQVAPVRLSRVSIAGATLTNLRAFVARDGALDTSLFGMNALDRFSSWRVEGRRMILTP</sequence>
<dbReference type="NCBIfam" id="TIGR02281">
    <property type="entry name" value="clan_AA_DTGA"/>
    <property type="match status" value="1"/>
</dbReference>
<reference evidence="2 3" key="1">
    <citation type="submission" date="2018-04" db="EMBL/GenBank/DDBJ databases">
        <title>Genomic Encyclopedia of Archaeal and Bacterial Type Strains, Phase II (KMG-II): from individual species to whole genera.</title>
        <authorList>
            <person name="Goeker M."/>
        </authorList>
    </citation>
    <scope>NUCLEOTIDE SEQUENCE [LARGE SCALE GENOMIC DNA]</scope>
    <source>
        <strain evidence="2 3">DSM 23382</strain>
    </source>
</reference>
<evidence type="ECO:0000313" key="2">
    <source>
        <dbReference type="EMBL" id="PTW57568.1"/>
    </source>
</evidence>
<evidence type="ECO:0000313" key="3">
    <source>
        <dbReference type="Proteomes" id="UP000244081"/>
    </source>
</evidence>
<dbReference type="OrthoDB" id="7595324at2"/>
<keyword evidence="3" id="KW-1185">Reference proteome</keyword>
<dbReference type="SUPFAM" id="SSF50630">
    <property type="entry name" value="Acid proteases"/>
    <property type="match status" value="1"/>
</dbReference>
<keyword evidence="2" id="KW-0645">Protease</keyword>
<keyword evidence="1" id="KW-0812">Transmembrane</keyword>
<dbReference type="Gene3D" id="2.40.70.10">
    <property type="entry name" value="Acid Proteases"/>
    <property type="match status" value="1"/>
</dbReference>
<dbReference type="GO" id="GO:0006508">
    <property type="term" value="P:proteolysis"/>
    <property type="evidence" value="ECO:0007669"/>
    <property type="project" value="UniProtKB-KW"/>
</dbReference>
<organism evidence="2 3">
    <name type="scientific">Breoghania corrubedonensis</name>
    <dbReference type="NCBI Taxonomy" id="665038"/>
    <lineage>
        <taxon>Bacteria</taxon>
        <taxon>Pseudomonadati</taxon>
        <taxon>Pseudomonadota</taxon>
        <taxon>Alphaproteobacteria</taxon>
        <taxon>Hyphomicrobiales</taxon>
        <taxon>Stappiaceae</taxon>
        <taxon>Breoghania</taxon>
    </lineage>
</organism>
<dbReference type="CDD" id="cd05483">
    <property type="entry name" value="retropepsin_like_bacteria"/>
    <property type="match status" value="1"/>
</dbReference>
<dbReference type="PROSITE" id="PS00141">
    <property type="entry name" value="ASP_PROTEASE"/>
    <property type="match status" value="1"/>
</dbReference>
<dbReference type="InterPro" id="IPR034122">
    <property type="entry name" value="Retropepsin-like_bacterial"/>
</dbReference>
<keyword evidence="2" id="KW-0378">Hydrolase</keyword>
<feature type="transmembrane region" description="Helical" evidence="1">
    <location>
        <begin position="73"/>
        <end position="93"/>
    </location>
</feature>
<comment type="caution">
    <text evidence="2">The sequence shown here is derived from an EMBL/GenBank/DDBJ whole genome shotgun (WGS) entry which is preliminary data.</text>
</comment>